<evidence type="ECO:0000256" key="1">
    <source>
        <dbReference type="SAM" id="Phobius"/>
    </source>
</evidence>
<gene>
    <name evidence="2" type="ORF">RNAN_1287</name>
</gene>
<comment type="caution">
    <text evidence="2">The sequence shown here is derived from an EMBL/GenBank/DDBJ whole genome shotgun (WGS) entry which is preliminary data.</text>
</comment>
<name>I1DW87_9GAMM</name>
<evidence type="ECO:0000313" key="3">
    <source>
        <dbReference type="Proteomes" id="UP000004374"/>
    </source>
</evidence>
<dbReference type="Proteomes" id="UP000004374">
    <property type="component" value="Unassembled WGS sequence"/>
</dbReference>
<evidence type="ECO:0000313" key="2">
    <source>
        <dbReference type="EMBL" id="GAB58315.1"/>
    </source>
</evidence>
<keyword evidence="3" id="KW-1185">Reference proteome</keyword>
<sequence length="136" mass="14406">MYPELNKQRGSALVIAVFIIVVVLALALSLARLLTSGSQSVVYEVQGTRTLFAAQSALELSLPQLFPLNGATTSCAALTPEYNFSGDGLAGCSATISCSRYTDPTPGAAPLYRLSSSARCVAADFETRRTVQIEVR</sequence>
<proteinExistence type="predicted"/>
<keyword evidence="1" id="KW-1133">Transmembrane helix</keyword>
<dbReference type="OrthoDB" id="5768004at2"/>
<keyword evidence="1" id="KW-0812">Transmembrane</keyword>
<accession>I1DW87</accession>
<protein>
    <submittedName>
        <fullName evidence="2">Type II secretory pathway component</fullName>
    </submittedName>
</protein>
<dbReference type="RefSeq" id="WP_008219884.1">
    <property type="nucleotide sequence ID" value="NZ_BAFK01000005.1"/>
</dbReference>
<feature type="transmembrane region" description="Helical" evidence="1">
    <location>
        <begin position="12"/>
        <end position="34"/>
    </location>
</feature>
<organism evidence="2 3">
    <name type="scientific">Rheinheimera nanhaiensis E407-8</name>
    <dbReference type="NCBI Taxonomy" id="562729"/>
    <lineage>
        <taxon>Bacteria</taxon>
        <taxon>Pseudomonadati</taxon>
        <taxon>Pseudomonadota</taxon>
        <taxon>Gammaproteobacteria</taxon>
        <taxon>Chromatiales</taxon>
        <taxon>Chromatiaceae</taxon>
        <taxon>Rheinheimera</taxon>
    </lineage>
</organism>
<dbReference type="STRING" id="562729.RNAN_1287"/>
<dbReference type="EMBL" id="BAFK01000005">
    <property type="protein sequence ID" value="GAB58315.1"/>
    <property type="molecule type" value="Genomic_DNA"/>
</dbReference>
<dbReference type="AlphaFoldDB" id="I1DW87"/>
<keyword evidence="1" id="KW-0472">Membrane</keyword>
<reference evidence="2 3" key="1">
    <citation type="journal article" date="2012" name="J. Bacteriol.">
        <title>Genome Sequence of the Protease-Producing Bacterium Rheinheimera nanhaiensis E407-8T, Isolated from Deep-Sea Sediment of the South China Sea.</title>
        <authorList>
            <person name="Zhang X.-Y."/>
            <person name="Zhang Y.-J."/>
            <person name="Qin Q.-L."/>
            <person name="Xie B.-B."/>
            <person name="Chen X.-L."/>
            <person name="Zhou B.-C."/>
            <person name="Zhang Y.-Z."/>
        </authorList>
    </citation>
    <scope>NUCLEOTIDE SEQUENCE [LARGE SCALE GENOMIC DNA]</scope>
    <source>
        <strain evidence="2 3">E407-8</strain>
    </source>
</reference>